<comment type="caution">
    <text evidence="1">The sequence shown here is derived from an EMBL/GenBank/DDBJ whole genome shotgun (WGS) entry which is preliminary data.</text>
</comment>
<protein>
    <submittedName>
        <fullName evidence="1">Uncharacterized protein</fullName>
    </submittedName>
</protein>
<name>A0A2J0KYS1_9BACT</name>
<dbReference type="InterPro" id="IPR044036">
    <property type="entry name" value="DUF5752"/>
</dbReference>
<reference evidence="1 2" key="1">
    <citation type="submission" date="2017-09" db="EMBL/GenBank/DDBJ databases">
        <title>Depth-based differentiation of microbial function through sediment-hosted aquifers and enrichment of novel symbionts in the deep terrestrial subsurface.</title>
        <authorList>
            <person name="Probst A.J."/>
            <person name="Ladd B."/>
            <person name="Jarett J.K."/>
            <person name="Geller-Mcgrath D.E."/>
            <person name="Sieber C.M."/>
            <person name="Emerson J.B."/>
            <person name="Anantharaman K."/>
            <person name="Thomas B.C."/>
            <person name="Malmstrom R."/>
            <person name="Stieglmeier M."/>
            <person name="Klingl A."/>
            <person name="Woyke T."/>
            <person name="Ryan C.M."/>
            <person name="Banfield J.F."/>
        </authorList>
    </citation>
    <scope>NUCLEOTIDE SEQUENCE [LARGE SCALE GENOMIC DNA]</scope>
    <source>
        <strain evidence="1">CG07_land_8_20_14_0_80_42_15</strain>
    </source>
</reference>
<dbReference type="Proteomes" id="UP000230052">
    <property type="component" value="Unassembled WGS sequence"/>
</dbReference>
<dbReference type="AlphaFoldDB" id="A0A2J0KYS1"/>
<accession>A0A2J0KYS1</accession>
<sequence>MEAKEPFRFCTRLNLTELTGLRASTLSQLLALIKEVPGACIYHHTHRFLQQHQYISPEPPNDFAYWVTSILGEGGLGERLMSIDTIQFPTIHSLREKIAKTIEDYLRDNALANLKFSAEGEEFHFLKSVSFVLPTNYVACNLKEFTDILEKITIDSIYFHIFEARLRIGKGDNDFSNWIECSIGNKKLADAISRLDPYTYTLEDLRKTVIEIVKKDIHI</sequence>
<proteinExistence type="predicted"/>
<dbReference type="Pfam" id="PF19027">
    <property type="entry name" value="DUF5752"/>
    <property type="match status" value="1"/>
</dbReference>
<evidence type="ECO:0000313" key="1">
    <source>
        <dbReference type="EMBL" id="PIU42444.1"/>
    </source>
</evidence>
<evidence type="ECO:0000313" key="2">
    <source>
        <dbReference type="Proteomes" id="UP000230052"/>
    </source>
</evidence>
<gene>
    <name evidence="1" type="ORF">COS99_00245</name>
</gene>
<dbReference type="EMBL" id="PEWV01000005">
    <property type="protein sequence ID" value="PIU42444.1"/>
    <property type="molecule type" value="Genomic_DNA"/>
</dbReference>
<organism evidence="1 2">
    <name type="scientific">Candidatus Aquitaenariimonas noxiae</name>
    <dbReference type="NCBI Taxonomy" id="1974741"/>
    <lineage>
        <taxon>Bacteria</taxon>
        <taxon>Pseudomonadati</taxon>
        <taxon>Candidatus Omnitrophota</taxon>
        <taxon>Candidatus Aquitaenariimonas</taxon>
    </lineage>
</organism>